<accession>A0A2P5KA94</accession>
<name>A0A2P5KA94_9BURK</name>
<protein>
    <recommendedName>
        <fullName evidence="4">Phage tail protein</fullName>
    </recommendedName>
</protein>
<organism evidence="2 3">
    <name type="scientific">Mycetohabitans endofungorum</name>
    <dbReference type="NCBI Taxonomy" id="417203"/>
    <lineage>
        <taxon>Bacteria</taxon>
        <taxon>Pseudomonadati</taxon>
        <taxon>Pseudomonadota</taxon>
        <taxon>Betaproteobacteria</taxon>
        <taxon>Burkholderiales</taxon>
        <taxon>Burkholderiaceae</taxon>
        <taxon>Mycetohabitans</taxon>
    </lineage>
</organism>
<dbReference type="Proteomes" id="UP000243096">
    <property type="component" value="Unassembled WGS sequence"/>
</dbReference>
<dbReference type="AlphaFoldDB" id="A0A2P5KA94"/>
<feature type="region of interest" description="Disordered" evidence="1">
    <location>
        <begin position="25"/>
        <end position="47"/>
    </location>
</feature>
<feature type="compositionally biased region" description="Low complexity" evidence="1">
    <location>
        <begin position="25"/>
        <end position="36"/>
    </location>
</feature>
<evidence type="ECO:0000313" key="2">
    <source>
        <dbReference type="EMBL" id="PPB83619.1"/>
    </source>
</evidence>
<evidence type="ECO:0008006" key="4">
    <source>
        <dbReference type="Google" id="ProtNLM"/>
    </source>
</evidence>
<reference evidence="2 3" key="1">
    <citation type="submission" date="2018-01" db="EMBL/GenBank/DDBJ databases">
        <title>Genomic Encyclopedia of Type Strains, Phase III (KMG-III): the genomes of soil and plant-associated and newly described type strains.</title>
        <authorList>
            <person name="Whitman W."/>
        </authorList>
    </citation>
    <scope>NUCLEOTIDE SEQUENCE [LARGE SCALE GENOMIC DNA]</scope>
    <source>
        <strain evidence="2 3">HKI456</strain>
    </source>
</reference>
<proteinExistence type="predicted"/>
<evidence type="ECO:0000256" key="1">
    <source>
        <dbReference type="SAM" id="MobiDB-lite"/>
    </source>
</evidence>
<evidence type="ECO:0000313" key="3">
    <source>
        <dbReference type="Proteomes" id="UP000243096"/>
    </source>
</evidence>
<keyword evidence="3" id="KW-1185">Reference proteome</keyword>
<sequence length="147" mass="15640">MELHEQIDAVQRLIDHLASAGPAASAALADPATKTANDSTPPRLHFNRPSQNEIVVTLGEHSVTLGPADISAIIEELAIARASMTPEPPATLPPGWRFAATQDPAIATQSHNNGSKLVVFRHTGYGWVPFTFTPNMVMNLLAALSAK</sequence>
<dbReference type="EMBL" id="PRDW01000006">
    <property type="protein sequence ID" value="PPB83619.1"/>
    <property type="molecule type" value="Genomic_DNA"/>
</dbReference>
<dbReference type="RefSeq" id="WP_199180457.1">
    <property type="nucleotide sequence ID" value="NZ_PRDW01000006.1"/>
</dbReference>
<comment type="caution">
    <text evidence="2">The sequence shown here is derived from an EMBL/GenBank/DDBJ whole genome shotgun (WGS) entry which is preliminary data.</text>
</comment>
<gene>
    <name evidence="2" type="ORF">B0O95_10610</name>
</gene>